<dbReference type="AlphaFoldDB" id="A0A448ZFU7"/>
<evidence type="ECO:0000313" key="7">
    <source>
        <dbReference type="EMBL" id="VEU34662.1"/>
    </source>
</evidence>
<feature type="domain" description="Fatty acid hydroxylase" evidence="6">
    <location>
        <begin position="227"/>
        <end position="356"/>
    </location>
</feature>
<reference evidence="8 9" key="1">
    <citation type="submission" date="2019-01" db="EMBL/GenBank/DDBJ databases">
        <authorList>
            <person name="Ferrante I. M."/>
        </authorList>
    </citation>
    <scope>NUCLEOTIDE SEQUENCE [LARGE SCALE GENOMIC DNA]</scope>
    <source>
        <strain evidence="8 9">B856</strain>
    </source>
</reference>
<dbReference type="InterPro" id="IPR050307">
    <property type="entry name" value="Sterol_Desaturase_Related"/>
</dbReference>
<gene>
    <name evidence="7" type="ORF">PSNMU_V1.4_AUG-EV-PASAV3_0013740</name>
    <name evidence="8" type="ORF">PSNMU_V1.4_AUG-EV-PASAV3_0078210</name>
</gene>
<feature type="transmembrane region" description="Helical" evidence="5">
    <location>
        <begin position="100"/>
        <end position="119"/>
    </location>
</feature>
<dbReference type="Proteomes" id="UP000291116">
    <property type="component" value="Unassembled WGS sequence"/>
</dbReference>
<feature type="transmembrane region" description="Helical" evidence="5">
    <location>
        <begin position="219"/>
        <end position="240"/>
    </location>
</feature>
<name>A0A448ZFU7_9STRA</name>
<dbReference type="GO" id="GO:0008610">
    <property type="term" value="P:lipid biosynthetic process"/>
    <property type="evidence" value="ECO:0007669"/>
    <property type="project" value="InterPro"/>
</dbReference>
<evidence type="ECO:0000256" key="4">
    <source>
        <dbReference type="ARBA" id="ARBA00023136"/>
    </source>
</evidence>
<evidence type="ECO:0000313" key="8">
    <source>
        <dbReference type="EMBL" id="VEU40923.1"/>
    </source>
</evidence>
<protein>
    <recommendedName>
        <fullName evidence="6">Fatty acid hydroxylase domain-containing protein</fullName>
    </recommendedName>
</protein>
<evidence type="ECO:0000313" key="9">
    <source>
        <dbReference type="Proteomes" id="UP000291116"/>
    </source>
</evidence>
<accession>A0A448ZFU7</accession>
<keyword evidence="9" id="KW-1185">Reference proteome</keyword>
<dbReference type="EMBL" id="CAACVS010000315">
    <property type="protein sequence ID" value="VEU40923.1"/>
    <property type="molecule type" value="Genomic_DNA"/>
</dbReference>
<feature type="transmembrane region" description="Helical" evidence="5">
    <location>
        <begin position="131"/>
        <end position="153"/>
    </location>
</feature>
<dbReference type="OrthoDB" id="408954at2759"/>
<dbReference type="Pfam" id="PF04116">
    <property type="entry name" value="FA_hydroxylase"/>
    <property type="match status" value="1"/>
</dbReference>
<evidence type="ECO:0000259" key="6">
    <source>
        <dbReference type="Pfam" id="PF04116"/>
    </source>
</evidence>
<dbReference type="GO" id="GO:0005506">
    <property type="term" value="F:iron ion binding"/>
    <property type="evidence" value="ECO:0007669"/>
    <property type="project" value="InterPro"/>
</dbReference>
<dbReference type="GO" id="GO:0016020">
    <property type="term" value="C:membrane"/>
    <property type="evidence" value="ECO:0007669"/>
    <property type="project" value="UniProtKB-SubCell"/>
</dbReference>
<evidence type="ECO:0000256" key="5">
    <source>
        <dbReference type="SAM" id="Phobius"/>
    </source>
</evidence>
<dbReference type="InterPro" id="IPR006694">
    <property type="entry name" value="Fatty_acid_hydroxylase"/>
</dbReference>
<feature type="transmembrane region" description="Helical" evidence="5">
    <location>
        <begin position="12"/>
        <end position="29"/>
    </location>
</feature>
<comment type="subcellular location">
    <subcellularLocation>
        <location evidence="1">Membrane</location>
    </subcellularLocation>
</comment>
<proteinExistence type="predicted"/>
<organism evidence="8 9">
    <name type="scientific">Pseudo-nitzschia multistriata</name>
    <dbReference type="NCBI Taxonomy" id="183589"/>
    <lineage>
        <taxon>Eukaryota</taxon>
        <taxon>Sar</taxon>
        <taxon>Stramenopiles</taxon>
        <taxon>Ochrophyta</taxon>
        <taxon>Bacillariophyta</taxon>
        <taxon>Bacillariophyceae</taxon>
        <taxon>Bacillariophycidae</taxon>
        <taxon>Bacillariales</taxon>
        <taxon>Bacillariaceae</taxon>
        <taxon>Pseudo-nitzschia</taxon>
    </lineage>
</organism>
<keyword evidence="3 5" id="KW-1133">Transmembrane helix</keyword>
<dbReference type="PANTHER" id="PTHR11863">
    <property type="entry name" value="STEROL DESATURASE"/>
    <property type="match status" value="1"/>
</dbReference>
<dbReference type="GO" id="GO:0016491">
    <property type="term" value="F:oxidoreductase activity"/>
    <property type="evidence" value="ECO:0007669"/>
    <property type="project" value="InterPro"/>
</dbReference>
<sequence>MVFSVSRQTAELSLLVSFAAFTVCCAGLFERNNETLMADETSGGLDTASIPFPGVGWIDRMSKNDPDASITLADGRTYQNAYAAILDNDPLGNPCRNFNAWVNSIFFSSNVAAWFVHLLNDNVEYAHYLLCYLRNFIAGMFVYYGTAGSFHYFCYVHPMSKKTFEEQGRTRPSWETIKGQIKLSQASLTIYTMLPVFDEWMIESGLTKVYFTVDEIGGWLPHVGIMAFYFACVEIGIYWMHRTLHTNKFLYKHIHLKHHDYNKPETLTPWASIAFHPLDGILQASPYVYLLPFIPCHYMTHICMVFFTAIWATYIHDAMDWNVDPIMGSKYHTVHHTHYIYNYGQIFTFCDRFWGTLKLPDGPTGMQKPRTAKKVD</sequence>
<dbReference type="EMBL" id="CAACVS010000036">
    <property type="protein sequence ID" value="VEU34662.1"/>
    <property type="molecule type" value="Genomic_DNA"/>
</dbReference>
<keyword evidence="4 5" id="KW-0472">Membrane</keyword>
<evidence type="ECO:0000256" key="3">
    <source>
        <dbReference type="ARBA" id="ARBA00022989"/>
    </source>
</evidence>
<evidence type="ECO:0000256" key="1">
    <source>
        <dbReference type="ARBA" id="ARBA00004370"/>
    </source>
</evidence>
<evidence type="ECO:0000256" key="2">
    <source>
        <dbReference type="ARBA" id="ARBA00022692"/>
    </source>
</evidence>
<keyword evidence="2 5" id="KW-0812">Transmembrane</keyword>